<evidence type="ECO:0000256" key="4">
    <source>
        <dbReference type="ARBA" id="ARBA00022475"/>
    </source>
</evidence>
<dbReference type="InterPro" id="IPR004776">
    <property type="entry name" value="Mem_transp_PIN-like"/>
</dbReference>
<protein>
    <submittedName>
        <fullName evidence="9">AEC family transporter</fullName>
    </submittedName>
</protein>
<comment type="subcellular location">
    <subcellularLocation>
        <location evidence="1">Cell membrane</location>
        <topology evidence="1">Multi-pass membrane protein</topology>
    </subcellularLocation>
</comment>
<evidence type="ECO:0000256" key="1">
    <source>
        <dbReference type="ARBA" id="ARBA00004651"/>
    </source>
</evidence>
<evidence type="ECO:0000256" key="8">
    <source>
        <dbReference type="SAM" id="Phobius"/>
    </source>
</evidence>
<dbReference type="GO" id="GO:0005886">
    <property type="term" value="C:plasma membrane"/>
    <property type="evidence" value="ECO:0007669"/>
    <property type="project" value="UniProtKB-SubCell"/>
</dbReference>
<evidence type="ECO:0000256" key="2">
    <source>
        <dbReference type="ARBA" id="ARBA00010145"/>
    </source>
</evidence>
<dbReference type="Proteomes" id="UP000509222">
    <property type="component" value="Chromosome"/>
</dbReference>
<evidence type="ECO:0000256" key="3">
    <source>
        <dbReference type="ARBA" id="ARBA00022448"/>
    </source>
</evidence>
<evidence type="ECO:0000256" key="7">
    <source>
        <dbReference type="ARBA" id="ARBA00023136"/>
    </source>
</evidence>
<dbReference type="GO" id="GO:0055085">
    <property type="term" value="P:transmembrane transport"/>
    <property type="evidence" value="ECO:0007669"/>
    <property type="project" value="InterPro"/>
</dbReference>
<keyword evidence="5 8" id="KW-0812">Transmembrane</keyword>
<keyword evidence="4" id="KW-1003">Cell membrane</keyword>
<feature type="transmembrane region" description="Helical" evidence="8">
    <location>
        <begin position="6"/>
        <end position="27"/>
    </location>
</feature>
<evidence type="ECO:0000256" key="5">
    <source>
        <dbReference type="ARBA" id="ARBA00022692"/>
    </source>
</evidence>
<dbReference type="PANTHER" id="PTHR36838:SF1">
    <property type="entry name" value="SLR1864 PROTEIN"/>
    <property type="match status" value="1"/>
</dbReference>
<dbReference type="Gene3D" id="1.20.1530.20">
    <property type="match status" value="1"/>
</dbReference>
<feature type="transmembrane region" description="Helical" evidence="8">
    <location>
        <begin position="167"/>
        <end position="189"/>
    </location>
</feature>
<sequence length="309" mass="33313">MEVLLLIIVNVILPVFLLIGAGAVLHIRYSLDMNTLAKLNTYLLMPALSFVNIYQNEIDAHTLLHVLSFLIIQSLCLMALSAGIAKAAKFDNSLSATFKNSVVLVNSGNFGLPISQLVFHQNPLGLSIQIIVLIFQNLLTYTYGLYNSVSVNTKGLQAMKVFLKNPVIYAFLAGLLCHSLSIQIPGFIWTPIENLAAAFLALALVTLGAQSASLKLIRFSLPLILSIVGRLILSPVIAIMVILTLGLEGTTAQALFIASSFPTSRNSSLFALEYGNHPEYAAQAVLMSTVFSIATVTAIVYSAKILFPG</sequence>
<keyword evidence="7 8" id="KW-0472">Membrane</keyword>
<dbReference type="InterPro" id="IPR038770">
    <property type="entry name" value="Na+/solute_symporter_sf"/>
</dbReference>
<dbReference type="EMBL" id="CP051177">
    <property type="protein sequence ID" value="QKX50282.1"/>
    <property type="molecule type" value="Genomic_DNA"/>
</dbReference>
<keyword evidence="3" id="KW-0813">Transport</keyword>
<dbReference type="PANTHER" id="PTHR36838">
    <property type="entry name" value="AUXIN EFFLUX CARRIER FAMILY PROTEIN"/>
    <property type="match status" value="1"/>
</dbReference>
<proteinExistence type="inferred from homology"/>
<gene>
    <name evidence="9" type="ORF">HF394_06575</name>
</gene>
<keyword evidence="10" id="KW-1185">Reference proteome</keyword>
<comment type="similarity">
    <text evidence="2">Belongs to the auxin efflux carrier (TC 2.A.69) family.</text>
</comment>
<evidence type="ECO:0000313" key="9">
    <source>
        <dbReference type="EMBL" id="QKX50282.1"/>
    </source>
</evidence>
<feature type="transmembrane region" description="Helical" evidence="8">
    <location>
        <begin position="195"/>
        <end position="214"/>
    </location>
</feature>
<reference evidence="10" key="1">
    <citation type="submission" date="2020-06" db="EMBL/GenBank/DDBJ databases">
        <title>Isolation of Planomicrobium glaciei.</title>
        <authorList>
            <person name="Malisova L."/>
            <person name="Safrankova R."/>
            <person name="Jakubu V."/>
            <person name="Spanelova P."/>
        </authorList>
    </citation>
    <scope>NUCLEOTIDE SEQUENCE [LARGE SCALE GENOMIC DNA]</scope>
    <source>
        <strain evidence="10">NRL-ATB46093</strain>
    </source>
</reference>
<dbReference type="RefSeq" id="WP_176294320.1">
    <property type="nucleotide sequence ID" value="NZ_CP051177.1"/>
</dbReference>
<organism evidence="9 10">
    <name type="scientific">Planococcus glaciei</name>
    <dbReference type="NCBI Taxonomy" id="459472"/>
    <lineage>
        <taxon>Bacteria</taxon>
        <taxon>Bacillati</taxon>
        <taxon>Bacillota</taxon>
        <taxon>Bacilli</taxon>
        <taxon>Bacillales</taxon>
        <taxon>Caryophanaceae</taxon>
        <taxon>Planococcus</taxon>
    </lineage>
</organism>
<evidence type="ECO:0000256" key="6">
    <source>
        <dbReference type="ARBA" id="ARBA00022989"/>
    </source>
</evidence>
<name>A0A7H8Q9S5_9BACL</name>
<feature type="transmembrane region" description="Helical" evidence="8">
    <location>
        <begin position="280"/>
        <end position="303"/>
    </location>
</feature>
<evidence type="ECO:0000313" key="10">
    <source>
        <dbReference type="Proteomes" id="UP000509222"/>
    </source>
</evidence>
<feature type="transmembrane region" description="Helical" evidence="8">
    <location>
        <begin position="62"/>
        <end position="85"/>
    </location>
</feature>
<accession>A0A7H8Q9S5</accession>
<keyword evidence="6 8" id="KW-1133">Transmembrane helix</keyword>
<dbReference type="AlphaFoldDB" id="A0A7H8Q9S5"/>
<feature type="transmembrane region" description="Helical" evidence="8">
    <location>
        <begin position="124"/>
        <end position="146"/>
    </location>
</feature>
<feature type="transmembrane region" description="Helical" evidence="8">
    <location>
        <begin position="221"/>
        <end position="247"/>
    </location>
</feature>
<dbReference type="Pfam" id="PF03547">
    <property type="entry name" value="Mem_trans"/>
    <property type="match status" value="1"/>
</dbReference>